<name>A0A2Z4FLR0_9DELT</name>
<accession>A0A2Z4FLR0</accession>
<dbReference type="Proteomes" id="UP000249799">
    <property type="component" value="Chromosome"/>
</dbReference>
<dbReference type="AlphaFoldDB" id="A0A2Z4FLR0"/>
<evidence type="ECO:0000256" key="1">
    <source>
        <dbReference type="SAM" id="MobiDB-lite"/>
    </source>
</evidence>
<dbReference type="EMBL" id="CP030032">
    <property type="protein sequence ID" value="AWV89891.1"/>
    <property type="molecule type" value="Genomic_DNA"/>
</dbReference>
<dbReference type="RefSeq" id="WP_111334903.1">
    <property type="nucleotide sequence ID" value="NZ_CP030032.1"/>
</dbReference>
<proteinExistence type="predicted"/>
<feature type="region of interest" description="Disordered" evidence="1">
    <location>
        <begin position="1"/>
        <end position="33"/>
    </location>
</feature>
<feature type="compositionally biased region" description="Basic and acidic residues" evidence="1">
    <location>
        <begin position="10"/>
        <end position="33"/>
    </location>
</feature>
<evidence type="ECO:0000313" key="3">
    <source>
        <dbReference type="Proteomes" id="UP000249799"/>
    </source>
</evidence>
<protein>
    <submittedName>
        <fullName evidence="2">Uncharacterized protein</fullName>
    </submittedName>
</protein>
<evidence type="ECO:0000313" key="2">
    <source>
        <dbReference type="EMBL" id="AWV89891.1"/>
    </source>
</evidence>
<gene>
    <name evidence="2" type="ORF">DN745_11295</name>
</gene>
<reference evidence="2 3" key="1">
    <citation type="submission" date="2018-06" db="EMBL/GenBank/DDBJ databases">
        <title>Lujinxingia sediminis gen. nov. sp. nov., a new facultative anaerobic member of the class Deltaproteobacteria, and proposal of Lujinxingaceae fam. nov.</title>
        <authorList>
            <person name="Guo L.-Y."/>
            <person name="Li C.-M."/>
            <person name="Wang S."/>
            <person name="Du Z.-J."/>
        </authorList>
    </citation>
    <scope>NUCLEOTIDE SEQUENCE [LARGE SCALE GENOMIC DNA]</scope>
    <source>
        <strain evidence="2 3">FA350</strain>
    </source>
</reference>
<dbReference type="KEGG" id="bsed:DN745_11295"/>
<dbReference type="OrthoDB" id="5493030at2"/>
<keyword evidence="3" id="KW-1185">Reference proteome</keyword>
<organism evidence="2 3">
    <name type="scientific">Bradymonas sediminis</name>
    <dbReference type="NCBI Taxonomy" id="1548548"/>
    <lineage>
        <taxon>Bacteria</taxon>
        <taxon>Deltaproteobacteria</taxon>
        <taxon>Bradymonadales</taxon>
        <taxon>Bradymonadaceae</taxon>
        <taxon>Bradymonas</taxon>
    </lineage>
</organism>
<sequence>MALDAIQSVERAKKEEKKTPAERSVRPPRHGFERDERGRLYQTHFDLRRRAFYGVYDWISASRDLGSFEHRLAGEFGGVWETYDDQDKHRHRHQFVQARAGINPTEVHGLLYGYDRGRADAEPTFRLVEFLTPQADRYDLFLNLGTGVRVGRMRYEPNQDNYQLLIDVFQGHLNWEFLQNRDQGLEDYLLLRVGAGVGVALGSERDFDLYAYPEVGLEGAWTIDERGLTQMTMHAAYRHIWEDAGLEHDRAHARVNVERVLFSLNDMPVSAFAEVGVAYRSGPLFDAGALNYQATLGGRISFLSPPRPDYAPQPSTD</sequence>